<accession>A0A177GB79</accession>
<dbReference type="EMBL" id="LVHD01000018">
    <property type="protein sequence ID" value="OAG77076.1"/>
    <property type="molecule type" value="Genomic_DNA"/>
</dbReference>
<evidence type="ECO:0000313" key="1">
    <source>
        <dbReference type="EMBL" id="OAG77076.1"/>
    </source>
</evidence>
<reference evidence="1 2" key="1">
    <citation type="submission" date="2016-03" db="EMBL/GenBank/DDBJ databases">
        <title>Draft genome sequence of Acetobacter malorum CECT 7742, a strain isolated from strawberry vinegar.</title>
        <authorList>
            <person name="Sainz F."/>
            <person name="Mas A."/>
            <person name="Torija M.J."/>
        </authorList>
    </citation>
    <scope>NUCLEOTIDE SEQUENCE [LARGE SCALE GENOMIC DNA]</scope>
    <source>
        <strain evidence="1 2">CECT 7742</strain>
    </source>
</reference>
<comment type="caution">
    <text evidence="1">The sequence shown here is derived from an EMBL/GenBank/DDBJ whole genome shotgun (WGS) entry which is preliminary data.</text>
</comment>
<dbReference type="Proteomes" id="UP000077349">
    <property type="component" value="Unassembled WGS sequence"/>
</dbReference>
<dbReference type="AlphaFoldDB" id="A0A177GB79"/>
<gene>
    <name evidence="1" type="ORF">Amal_02854</name>
</gene>
<dbReference type="PATRIC" id="fig|178901.16.peg.3039"/>
<organism evidence="1 2">
    <name type="scientific">Acetobacter malorum</name>
    <dbReference type="NCBI Taxonomy" id="178901"/>
    <lineage>
        <taxon>Bacteria</taxon>
        <taxon>Pseudomonadati</taxon>
        <taxon>Pseudomonadota</taxon>
        <taxon>Alphaproteobacteria</taxon>
        <taxon>Acetobacterales</taxon>
        <taxon>Acetobacteraceae</taxon>
        <taxon>Acetobacter</taxon>
    </lineage>
</organism>
<protein>
    <submittedName>
        <fullName evidence="1">Uncharacterized protein</fullName>
    </submittedName>
</protein>
<evidence type="ECO:0000313" key="2">
    <source>
        <dbReference type="Proteomes" id="UP000077349"/>
    </source>
</evidence>
<proteinExistence type="predicted"/>
<sequence length="90" mass="10241">MRCNFAYVPITDHKIAFPLFRTVAGQGVTLFDSKEGGVEVFTLTAIKPSFLRYFERFKHVRKPPKCLLKLSIFNTYENCFVATKASVMTG</sequence>
<name>A0A177GB79_9PROT</name>